<evidence type="ECO:0000313" key="2">
    <source>
        <dbReference type="Proteomes" id="UP000034176"/>
    </source>
</evidence>
<comment type="caution">
    <text evidence="1">The sequence shown here is derived from an EMBL/GenBank/DDBJ whole genome shotgun (WGS) entry which is preliminary data.</text>
</comment>
<name>A0A0G0DT81_9BACT</name>
<accession>A0A0G0DT81</accession>
<dbReference type="Proteomes" id="UP000034176">
    <property type="component" value="Unassembled WGS sequence"/>
</dbReference>
<gene>
    <name evidence="1" type="ORF">UR52_C0020G0009</name>
</gene>
<proteinExistence type="predicted"/>
<dbReference type="EMBL" id="LBPN01000020">
    <property type="protein sequence ID" value="KKP58322.1"/>
    <property type="molecule type" value="Genomic_DNA"/>
</dbReference>
<feature type="non-terminal residue" evidence="1">
    <location>
        <position position="57"/>
    </location>
</feature>
<reference evidence="1 2" key="1">
    <citation type="journal article" date="2015" name="Nature">
        <title>rRNA introns, odd ribosomes, and small enigmatic genomes across a large radiation of phyla.</title>
        <authorList>
            <person name="Brown C.T."/>
            <person name="Hug L.A."/>
            <person name="Thomas B.C."/>
            <person name="Sharon I."/>
            <person name="Castelle C.J."/>
            <person name="Singh A."/>
            <person name="Wilkins M.J."/>
            <person name="Williams K.H."/>
            <person name="Banfield J.F."/>
        </authorList>
    </citation>
    <scope>NUCLEOTIDE SEQUENCE [LARGE SCALE GENOMIC DNA]</scope>
</reference>
<evidence type="ECO:0000313" key="1">
    <source>
        <dbReference type="EMBL" id="KKP58322.1"/>
    </source>
</evidence>
<dbReference type="AlphaFoldDB" id="A0A0G0DT81"/>
<sequence>MIYAAKKQNQSEVIFIYTHPDPAYIAGFYKHQLETKHGVKITNVLVMTDHFPANPQF</sequence>
<organism evidence="1 2">
    <name type="scientific">Candidatus Gottesmanbacteria bacterium GW2011_GWA1_34_13</name>
    <dbReference type="NCBI Taxonomy" id="1618434"/>
    <lineage>
        <taxon>Bacteria</taxon>
        <taxon>Candidatus Gottesmaniibacteriota</taxon>
    </lineage>
</organism>
<protein>
    <submittedName>
        <fullName evidence="1">Uncharacterized protein</fullName>
    </submittedName>
</protein>